<feature type="transmembrane region" description="Helical" evidence="1">
    <location>
        <begin position="53"/>
        <end position="80"/>
    </location>
</feature>
<dbReference type="CDD" id="cd03392">
    <property type="entry name" value="PAP2_like_2"/>
    <property type="match status" value="1"/>
</dbReference>
<dbReference type="AlphaFoldDB" id="A0A0R1X4A7"/>
<dbReference type="SUPFAM" id="SSF48317">
    <property type="entry name" value="Acid phosphatase/Vanadium-dependent haloperoxidase"/>
    <property type="match status" value="1"/>
</dbReference>
<feature type="transmembrane region" description="Helical" evidence="1">
    <location>
        <begin position="155"/>
        <end position="177"/>
    </location>
</feature>
<dbReference type="SMART" id="SM00014">
    <property type="entry name" value="acidPPc"/>
    <property type="match status" value="1"/>
</dbReference>
<dbReference type="EMBL" id="AZGM01000140">
    <property type="protein sequence ID" value="KRM24962.1"/>
    <property type="molecule type" value="Genomic_DNA"/>
</dbReference>
<dbReference type="Pfam" id="PF01569">
    <property type="entry name" value="PAP2"/>
    <property type="match status" value="1"/>
</dbReference>
<evidence type="ECO:0000256" key="1">
    <source>
        <dbReference type="SAM" id="Phobius"/>
    </source>
</evidence>
<comment type="caution">
    <text evidence="3">The sequence shown here is derived from an EMBL/GenBank/DDBJ whole genome shotgun (WGS) entry which is preliminary data.</text>
</comment>
<dbReference type="InterPro" id="IPR036938">
    <property type="entry name" value="PAP2/HPO_sf"/>
</dbReference>
<organism evidence="3 4">
    <name type="scientific">Limosilactobacillus panis DSM 6035</name>
    <dbReference type="NCBI Taxonomy" id="1423782"/>
    <lineage>
        <taxon>Bacteria</taxon>
        <taxon>Bacillati</taxon>
        <taxon>Bacillota</taxon>
        <taxon>Bacilli</taxon>
        <taxon>Lactobacillales</taxon>
        <taxon>Lactobacillaceae</taxon>
        <taxon>Limosilactobacillus</taxon>
    </lineage>
</organism>
<evidence type="ECO:0000259" key="2">
    <source>
        <dbReference type="SMART" id="SM00014"/>
    </source>
</evidence>
<feature type="transmembrane region" description="Helical" evidence="1">
    <location>
        <begin position="183"/>
        <end position="201"/>
    </location>
</feature>
<gene>
    <name evidence="3" type="ORF">FD32_GL001085</name>
</gene>
<accession>A0A0R1X4A7</accession>
<dbReference type="OrthoDB" id="9789113at2"/>
<protein>
    <submittedName>
        <fullName evidence="3">PAP2 family protein</fullName>
    </submittedName>
</protein>
<dbReference type="PATRIC" id="fig|1423782.4.peg.1136"/>
<keyword evidence="4" id="KW-1185">Reference proteome</keyword>
<dbReference type="STRING" id="1423782.FD32_GL001085"/>
<name>A0A0R1X4A7_9LACO</name>
<evidence type="ECO:0000313" key="3">
    <source>
        <dbReference type="EMBL" id="KRM24962.1"/>
    </source>
</evidence>
<reference evidence="3 4" key="1">
    <citation type="journal article" date="2015" name="Genome Announc.">
        <title>Expanding the biotechnology potential of lactobacilli through comparative genomics of 213 strains and associated genera.</title>
        <authorList>
            <person name="Sun Z."/>
            <person name="Harris H.M."/>
            <person name="McCann A."/>
            <person name="Guo C."/>
            <person name="Argimon S."/>
            <person name="Zhang W."/>
            <person name="Yang X."/>
            <person name="Jeffery I.B."/>
            <person name="Cooney J.C."/>
            <person name="Kagawa T.F."/>
            <person name="Liu W."/>
            <person name="Song Y."/>
            <person name="Salvetti E."/>
            <person name="Wrobel A."/>
            <person name="Rasinkangas P."/>
            <person name="Parkhill J."/>
            <person name="Rea M.C."/>
            <person name="O'Sullivan O."/>
            <person name="Ritari J."/>
            <person name="Douillard F.P."/>
            <person name="Paul Ross R."/>
            <person name="Yang R."/>
            <person name="Briner A.E."/>
            <person name="Felis G.E."/>
            <person name="de Vos W.M."/>
            <person name="Barrangou R."/>
            <person name="Klaenhammer T.R."/>
            <person name="Caufield P.W."/>
            <person name="Cui Y."/>
            <person name="Zhang H."/>
            <person name="O'Toole P.W."/>
        </authorList>
    </citation>
    <scope>NUCLEOTIDE SEQUENCE [LARGE SCALE GENOMIC DNA]</scope>
    <source>
        <strain evidence="3 4">DSM 6035</strain>
    </source>
</reference>
<proteinExistence type="predicted"/>
<keyword evidence="1" id="KW-0812">Transmembrane</keyword>
<dbReference type="PANTHER" id="PTHR14969">
    <property type="entry name" value="SPHINGOSINE-1-PHOSPHATE PHOSPHOHYDROLASE"/>
    <property type="match status" value="1"/>
</dbReference>
<feature type="transmembrane region" description="Helical" evidence="1">
    <location>
        <begin position="87"/>
        <end position="108"/>
    </location>
</feature>
<keyword evidence="1" id="KW-1133">Transmembrane helix</keyword>
<feature type="transmembrane region" description="Helical" evidence="1">
    <location>
        <begin position="128"/>
        <end position="148"/>
    </location>
</feature>
<sequence length="202" mass="23063">MTIHTKKKLLAGLACWLVFTGILVAVVTGQGWVREFDRIGYAITHPVRPWKTGLLNIITTCGDPFVIDILTFFLVLLLVYKRRFRQALWVDAIQYVGYLLVIGIKYSVLRVRPIHRLVNVGGYSFPSGHTFATSIFMLTILSLVWPVLKKRWQRYLLVIAVISVIALVMLSRVYLRAHFPTDVTAGLLLALGWWFLFIIFGV</sequence>
<dbReference type="InterPro" id="IPR000326">
    <property type="entry name" value="PAP2/HPO"/>
</dbReference>
<feature type="domain" description="Phosphatidic acid phosphatase type 2/haloperoxidase" evidence="2">
    <location>
        <begin position="84"/>
        <end position="198"/>
    </location>
</feature>
<dbReference type="PANTHER" id="PTHR14969:SF13">
    <property type="entry name" value="AT30094P"/>
    <property type="match status" value="1"/>
</dbReference>
<dbReference type="Gene3D" id="1.20.144.10">
    <property type="entry name" value="Phosphatidic acid phosphatase type 2/haloperoxidase"/>
    <property type="match status" value="1"/>
</dbReference>
<dbReference type="RefSeq" id="WP_047767034.1">
    <property type="nucleotide sequence ID" value="NZ_AZGM01000140.1"/>
</dbReference>
<dbReference type="Proteomes" id="UP000051412">
    <property type="component" value="Unassembled WGS sequence"/>
</dbReference>
<evidence type="ECO:0000313" key="4">
    <source>
        <dbReference type="Proteomes" id="UP000051412"/>
    </source>
</evidence>
<keyword evidence="1" id="KW-0472">Membrane</keyword>